<name>A0A2U2PJC7_9SPHI</name>
<dbReference type="OrthoDB" id="9758670at2"/>
<dbReference type="PRINTS" id="PR00133">
    <property type="entry name" value="GLHYDRLASE3"/>
</dbReference>
<dbReference type="InterPro" id="IPR036881">
    <property type="entry name" value="Glyco_hydro_3_C_sf"/>
</dbReference>
<protein>
    <submittedName>
        <fullName evidence="6">Glycosyl hydrolase</fullName>
    </submittedName>
</protein>
<dbReference type="SUPFAM" id="SSF52279">
    <property type="entry name" value="Beta-D-glucan exohydrolase, C-terminal domain"/>
    <property type="match status" value="1"/>
</dbReference>
<dbReference type="GO" id="GO:0046556">
    <property type="term" value="F:alpha-L-arabinofuranosidase activity"/>
    <property type="evidence" value="ECO:0007669"/>
    <property type="project" value="TreeGrafter"/>
</dbReference>
<sequence>MIRSLFSTFVADDVSPERRCNPGRNAQPVACSTRLKTICKHLCVLSALVLPAVFQVSFAQKKEYPFNDFRLSFEKRADDLVSRLTLEEKVSQMLNSAPAIPRLGIPAYDWWNETLHGVARTPFKVTVYPQAIGMAATFDPASLFKMAQFSALEGRAIYNKAVETGRTNERYLGLTYWTPNINIFRDPRWGRGQETYGEDPFLTASLGDAFVRGLQGNDPKYLLAAACAKHYAVHSGPEPLRHVFDVDVSAYDLWDTYLPAFKKLVVDSKVAGVMCAYNAFRTQPCCASDILMTDILRNQWKFTGYVTSDCWAIDDFFKNHKTHPDAASASADAVFHGTDIDCGTDAYKALVQAVREGKITEKQIDVSVKRLFMIRLRLGMFDPPSMVKYAQTPFSVLEKPEHGQHALKMARQSIVLLRNENNTLPLKKTLKKIVVLGPNADNSISILGNYNGVPSKLSTILQGIKDKVGKTTEVVYEKAINFTNDTLLIYEDVSRQYSIDGAQGFRAEYFSNKELTGEPLLVRKEHEVNHLWQEGELLTAGVRANNFSARYTTGFKAEATGSLTFELEADDGYRFFVNGKEEVDAWTRNRWGSRTFTLETRKDSVYKLVLEYWQGEGKGNVRLSTGNYRRTDFAALAQRHKDADVFIVAGGISPQLEGEEMKVDYPGFEGGDRTSILLPAVQTSLMKALSAAGKPVVFVMMTGSAIATPWEAKNVPAIVNAWYGGQAAGTAVADVIFGDYNPAGRLPVTFYESDTDLAPFDNYSMENRTYRYFKGKPLYGFGYGLSYTSFRYDQLTIPSAVAKGKPVTVSVRVTNTGKTIGEEVAQLYFRSGDQSVKTALKSLKGFDRVSLKPGESKVVAFRLNAEDLTYVNGDGQRVPFTGKLSISVGGSQPDETNRTSGNILSGTLHIK</sequence>
<dbReference type="Gene3D" id="3.20.20.300">
    <property type="entry name" value="Glycoside hydrolase, family 3, N-terminal domain"/>
    <property type="match status" value="1"/>
</dbReference>
<evidence type="ECO:0000256" key="3">
    <source>
        <dbReference type="ARBA" id="ARBA00022801"/>
    </source>
</evidence>
<dbReference type="InterPro" id="IPR037524">
    <property type="entry name" value="PA14/GLEYA"/>
</dbReference>
<dbReference type="InterPro" id="IPR013783">
    <property type="entry name" value="Ig-like_fold"/>
</dbReference>
<dbReference type="GO" id="GO:0009044">
    <property type="term" value="F:xylan 1,4-beta-xylosidase activity"/>
    <property type="evidence" value="ECO:0007669"/>
    <property type="project" value="InterPro"/>
</dbReference>
<comment type="similarity">
    <text evidence="1">Belongs to the glycosyl hydrolase 3 family.</text>
</comment>
<feature type="region of interest" description="Disordered" evidence="4">
    <location>
        <begin position="889"/>
        <end position="911"/>
    </location>
</feature>
<keyword evidence="2" id="KW-0732">Signal</keyword>
<dbReference type="InterPro" id="IPR017853">
    <property type="entry name" value="GH"/>
</dbReference>
<gene>
    <name evidence="6" type="ORF">DDR33_07935</name>
</gene>
<dbReference type="InterPro" id="IPR011658">
    <property type="entry name" value="PA14_dom"/>
</dbReference>
<dbReference type="Pfam" id="PF14310">
    <property type="entry name" value="Fn3-like"/>
    <property type="match status" value="1"/>
</dbReference>
<keyword evidence="7" id="KW-1185">Reference proteome</keyword>
<dbReference type="Gene3D" id="2.60.40.10">
    <property type="entry name" value="Immunoglobulins"/>
    <property type="match status" value="1"/>
</dbReference>
<dbReference type="SUPFAM" id="SSF56988">
    <property type="entry name" value="Anthrax protective antigen"/>
    <property type="match status" value="1"/>
</dbReference>
<dbReference type="SUPFAM" id="SSF51445">
    <property type="entry name" value="(Trans)glycosidases"/>
    <property type="match status" value="1"/>
</dbReference>
<evidence type="ECO:0000256" key="2">
    <source>
        <dbReference type="ARBA" id="ARBA00022729"/>
    </source>
</evidence>
<reference evidence="6 7" key="1">
    <citation type="submission" date="2018-04" db="EMBL/GenBank/DDBJ databases">
        <title>Pedobacter chongqingensis sp. nov., isolated from a rottenly hemp rope.</title>
        <authorList>
            <person name="Cai Y."/>
        </authorList>
    </citation>
    <scope>NUCLEOTIDE SEQUENCE [LARGE SCALE GENOMIC DNA]</scope>
    <source>
        <strain evidence="6 7">FJ4-8</strain>
    </source>
</reference>
<organism evidence="6 7">
    <name type="scientific">Pararcticibacter amylolyticus</name>
    <dbReference type="NCBI Taxonomy" id="2173175"/>
    <lineage>
        <taxon>Bacteria</taxon>
        <taxon>Pseudomonadati</taxon>
        <taxon>Bacteroidota</taxon>
        <taxon>Sphingobacteriia</taxon>
        <taxon>Sphingobacteriales</taxon>
        <taxon>Sphingobacteriaceae</taxon>
        <taxon>Pararcticibacter</taxon>
    </lineage>
</organism>
<comment type="caution">
    <text evidence="6">The sequence shown here is derived from an EMBL/GenBank/DDBJ whole genome shotgun (WGS) entry which is preliminary data.</text>
</comment>
<dbReference type="Proteomes" id="UP000245647">
    <property type="component" value="Unassembled WGS sequence"/>
</dbReference>
<dbReference type="InterPro" id="IPR036962">
    <property type="entry name" value="Glyco_hydro_3_N_sf"/>
</dbReference>
<evidence type="ECO:0000313" key="6">
    <source>
        <dbReference type="EMBL" id="PWG81364.1"/>
    </source>
</evidence>
<evidence type="ECO:0000313" key="7">
    <source>
        <dbReference type="Proteomes" id="UP000245647"/>
    </source>
</evidence>
<accession>A0A2U2PJC7</accession>
<evidence type="ECO:0000256" key="1">
    <source>
        <dbReference type="ARBA" id="ARBA00005336"/>
    </source>
</evidence>
<evidence type="ECO:0000259" key="5">
    <source>
        <dbReference type="PROSITE" id="PS51820"/>
    </source>
</evidence>
<dbReference type="EMBL" id="QEAS01000005">
    <property type="protein sequence ID" value="PWG81364.1"/>
    <property type="molecule type" value="Genomic_DNA"/>
</dbReference>
<dbReference type="SMART" id="SM00758">
    <property type="entry name" value="PA14"/>
    <property type="match status" value="1"/>
</dbReference>
<dbReference type="PROSITE" id="PS51820">
    <property type="entry name" value="PA14"/>
    <property type="match status" value="1"/>
</dbReference>
<dbReference type="AlphaFoldDB" id="A0A2U2PJC7"/>
<dbReference type="InterPro" id="IPR002772">
    <property type="entry name" value="Glyco_hydro_3_C"/>
</dbReference>
<evidence type="ECO:0000256" key="4">
    <source>
        <dbReference type="SAM" id="MobiDB-lite"/>
    </source>
</evidence>
<dbReference type="GO" id="GO:0045493">
    <property type="term" value="P:xylan catabolic process"/>
    <property type="evidence" value="ECO:0007669"/>
    <property type="project" value="InterPro"/>
</dbReference>
<dbReference type="Pfam" id="PF00933">
    <property type="entry name" value="Glyco_hydro_3"/>
    <property type="match status" value="1"/>
</dbReference>
<dbReference type="InterPro" id="IPR001764">
    <property type="entry name" value="Glyco_hydro_3_N"/>
</dbReference>
<feature type="compositionally biased region" description="Polar residues" evidence="4">
    <location>
        <begin position="889"/>
        <end position="905"/>
    </location>
</feature>
<dbReference type="PANTHER" id="PTHR42721">
    <property type="entry name" value="SUGAR HYDROLASE-RELATED"/>
    <property type="match status" value="1"/>
</dbReference>
<dbReference type="Pfam" id="PF01915">
    <property type="entry name" value="Glyco_hydro_3_C"/>
    <property type="match status" value="1"/>
</dbReference>
<dbReference type="Gene3D" id="3.40.50.1700">
    <property type="entry name" value="Glycoside hydrolase family 3 C-terminal domain"/>
    <property type="match status" value="2"/>
</dbReference>
<dbReference type="Pfam" id="PF07691">
    <property type="entry name" value="PA14"/>
    <property type="match status" value="1"/>
</dbReference>
<proteinExistence type="inferred from homology"/>
<feature type="domain" description="PA14" evidence="5">
    <location>
        <begin position="500"/>
        <end position="640"/>
    </location>
</feature>
<dbReference type="InterPro" id="IPR026891">
    <property type="entry name" value="Fn3-like"/>
</dbReference>
<keyword evidence="3 6" id="KW-0378">Hydrolase</keyword>
<dbReference type="SMART" id="SM01217">
    <property type="entry name" value="Fn3_like"/>
    <property type="match status" value="1"/>
</dbReference>
<dbReference type="PANTHER" id="PTHR42721:SF3">
    <property type="entry name" value="BETA-D-XYLOSIDASE 5-RELATED"/>
    <property type="match status" value="1"/>
</dbReference>
<dbReference type="GO" id="GO:0031222">
    <property type="term" value="P:arabinan catabolic process"/>
    <property type="evidence" value="ECO:0007669"/>
    <property type="project" value="TreeGrafter"/>
</dbReference>
<dbReference type="InterPro" id="IPR044993">
    <property type="entry name" value="BXL"/>
</dbReference>